<protein>
    <recommendedName>
        <fullName evidence="2">SPOR domain-containing protein</fullName>
    </recommendedName>
</protein>
<dbReference type="GO" id="GO:0042834">
    <property type="term" value="F:peptidoglycan binding"/>
    <property type="evidence" value="ECO:0007669"/>
    <property type="project" value="InterPro"/>
</dbReference>
<keyword evidence="4" id="KW-1185">Reference proteome</keyword>
<name>A0A7W6K1S1_9HYPH</name>
<dbReference type="PROSITE" id="PS51724">
    <property type="entry name" value="SPOR"/>
    <property type="match status" value="1"/>
</dbReference>
<feature type="region of interest" description="Disordered" evidence="1">
    <location>
        <begin position="528"/>
        <end position="549"/>
    </location>
</feature>
<dbReference type="RefSeq" id="WP_183792284.1">
    <property type="nucleotide sequence ID" value="NZ_JACIDU010000007.1"/>
</dbReference>
<accession>A0A7W6K1S1</accession>
<dbReference type="EMBL" id="JACIDU010000007">
    <property type="protein sequence ID" value="MBB4103605.1"/>
    <property type="molecule type" value="Genomic_DNA"/>
</dbReference>
<dbReference type="Proteomes" id="UP000584824">
    <property type="component" value="Unassembled WGS sequence"/>
</dbReference>
<dbReference type="AlphaFoldDB" id="A0A7W6K1S1"/>
<dbReference type="Gene3D" id="3.30.70.1070">
    <property type="entry name" value="Sporulation related repeat"/>
    <property type="match status" value="1"/>
</dbReference>
<sequence length="821" mass="86007">MAQEKYAYGSKAGDLFADDDPLAELARIVGYDHPSTRTRPAEPRVEVVSAAAPARVEPAFNLEDELLKEFERYDAPKLDPVAAIPVDIPAAEPWTARAEVAVPRLSPRAEPPFVERVEESRDFAQPSTRAVSEPVARSPLEDIFAIEPKAPEDELSFEADLADELELAVAAVNVDDFDVVPDGEGRSSAFAHAEAEPVDARREPSFDASSVAEVSVPVAQVEPAYDVRHYESPKIELPTFEIAPELIVPAPVVAEPVRKEPALDAFDAVADDEFDLALDGLEIDLADIVLNEVETVAPVAAPVAAVSPKVEEPAWSEPPRAFPDADFDGEMPFDASQIAEPDYGPETLAEMDVPAMPVHEADEPKAHQPAFDTDFDAELADLIHDDRAIAAAVAKPAVTAPQPTSAAVDLDDFSLMMNQDFRDDVDNPLGVERSANRVVIDPDTMEVIEPEGASRTRRWILGAAASIGVVALVGGGYAWMKSGGVAGIAGNGGPPIVLADSDPVKVVPENPGGKTVPNQDKAVYDRVAGGAPQSPTQKSLISSSEEPLDVVQRTLTPENFPLERAEDEEVADGADQRLQPEAGAEAPADKAADANVSLRKVRTMIVRPDGTLVAREVPETTAPAQQTAAKLPASSTNTAADAPGLRPEMQATTAAASNDALSQAAAATATTDARTTARAPQTNGDRAPVPVQRPVEQPVNVVGTVTGAGNVRPAGATTPTQAPAQQVAAATPAATATAVPSGAYVVQIASLPSQAEAEKSAKSMSGKYGSVIGGRGLDIKAADIPGKGTFYRVRVVASSKDEANALCAKLKAAGGSCLVTR</sequence>
<feature type="compositionally biased region" description="Polar residues" evidence="1">
    <location>
        <begin position="533"/>
        <end position="545"/>
    </location>
</feature>
<reference evidence="3 4" key="1">
    <citation type="submission" date="2020-08" db="EMBL/GenBank/DDBJ databases">
        <title>Genomic Encyclopedia of Type Strains, Phase IV (KMG-IV): sequencing the most valuable type-strain genomes for metagenomic binning, comparative biology and taxonomic classification.</title>
        <authorList>
            <person name="Goeker M."/>
        </authorList>
    </citation>
    <scope>NUCLEOTIDE SEQUENCE [LARGE SCALE GENOMIC DNA]</scope>
    <source>
        <strain evidence="3 4">DSM 26385</strain>
    </source>
</reference>
<dbReference type="InterPro" id="IPR036680">
    <property type="entry name" value="SPOR-like_sf"/>
</dbReference>
<dbReference type="InterPro" id="IPR007730">
    <property type="entry name" value="SPOR-like_dom"/>
</dbReference>
<comment type="caution">
    <text evidence="3">The sequence shown here is derived from an EMBL/GenBank/DDBJ whole genome shotgun (WGS) entry which is preliminary data.</text>
</comment>
<evidence type="ECO:0000313" key="4">
    <source>
        <dbReference type="Proteomes" id="UP000584824"/>
    </source>
</evidence>
<feature type="compositionally biased region" description="Low complexity" evidence="1">
    <location>
        <begin position="620"/>
        <end position="633"/>
    </location>
</feature>
<dbReference type="Pfam" id="PF05036">
    <property type="entry name" value="SPOR"/>
    <property type="match status" value="1"/>
</dbReference>
<feature type="region of interest" description="Disordered" evidence="1">
    <location>
        <begin position="116"/>
        <end position="135"/>
    </location>
</feature>
<gene>
    <name evidence="3" type="ORF">GGQ66_002163</name>
</gene>
<feature type="compositionally biased region" description="Low complexity" evidence="1">
    <location>
        <begin position="653"/>
        <end position="691"/>
    </location>
</feature>
<evidence type="ECO:0000313" key="3">
    <source>
        <dbReference type="EMBL" id="MBB4103605.1"/>
    </source>
</evidence>
<organism evidence="3 4">
    <name type="scientific">Allorhizobium borbori</name>
    <dbReference type="NCBI Taxonomy" id="485907"/>
    <lineage>
        <taxon>Bacteria</taxon>
        <taxon>Pseudomonadati</taxon>
        <taxon>Pseudomonadota</taxon>
        <taxon>Alphaproteobacteria</taxon>
        <taxon>Hyphomicrobiales</taxon>
        <taxon>Rhizobiaceae</taxon>
        <taxon>Rhizobium/Agrobacterium group</taxon>
        <taxon>Allorhizobium</taxon>
    </lineage>
</organism>
<dbReference type="SUPFAM" id="SSF110997">
    <property type="entry name" value="Sporulation related repeat"/>
    <property type="match status" value="1"/>
</dbReference>
<feature type="domain" description="SPOR" evidence="2">
    <location>
        <begin position="738"/>
        <end position="821"/>
    </location>
</feature>
<evidence type="ECO:0000256" key="1">
    <source>
        <dbReference type="SAM" id="MobiDB-lite"/>
    </source>
</evidence>
<proteinExistence type="predicted"/>
<feature type="region of interest" description="Disordered" evidence="1">
    <location>
        <begin position="620"/>
        <end position="691"/>
    </location>
</feature>
<evidence type="ECO:0000259" key="2">
    <source>
        <dbReference type="PROSITE" id="PS51724"/>
    </source>
</evidence>